<dbReference type="EMBL" id="AVCI01000005">
    <property type="protein sequence ID" value="KFN43452.1"/>
    <property type="molecule type" value="Genomic_DNA"/>
</dbReference>
<feature type="chain" id="PRO_5001869125" description="Peptidase M23 domain-containing protein" evidence="1">
    <location>
        <begin position="22"/>
        <end position="302"/>
    </location>
</feature>
<dbReference type="RefSeq" id="WP_022968317.1">
    <property type="nucleotide sequence ID" value="NZ_ATVD01000001.1"/>
</dbReference>
<dbReference type="PATRIC" id="fig|1121015.4.peg.1340"/>
<dbReference type="Pfam" id="PF13511">
    <property type="entry name" value="DUF4124"/>
    <property type="match status" value="1"/>
</dbReference>
<protein>
    <recommendedName>
        <fullName evidence="6">Peptidase M23 domain-containing protein</fullName>
    </recommendedName>
</protein>
<feature type="domain" description="M23ase beta-sheet core" evidence="2">
    <location>
        <begin position="179"/>
        <end position="278"/>
    </location>
</feature>
<evidence type="ECO:0000256" key="1">
    <source>
        <dbReference type="SAM" id="SignalP"/>
    </source>
</evidence>
<reference evidence="4 5" key="1">
    <citation type="submission" date="2013-09" db="EMBL/GenBank/DDBJ databases">
        <title>Genome sequencing of Arenimonas oryziterrae.</title>
        <authorList>
            <person name="Chen F."/>
            <person name="Wang G."/>
        </authorList>
    </citation>
    <scope>NUCLEOTIDE SEQUENCE [LARGE SCALE GENOMIC DNA]</scope>
    <source>
        <strain evidence="4 5">YC6267</strain>
    </source>
</reference>
<dbReference type="InterPro" id="IPR025392">
    <property type="entry name" value="DUF4124"/>
</dbReference>
<dbReference type="Gene3D" id="2.70.70.10">
    <property type="entry name" value="Glucose Permease (Domain IIA)"/>
    <property type="match status" value="1"/>
</dbReference>
<keyword evidence="1" id="KW-0732">Signal</keyword>
<dbReference type="Proteomes" id="UP000029385">
    <property type="component" value="Unassembled WGS sequence"/>
</dbReference>
<dbReference type="OrthoDB" id="9809488at2"/>
<dbReference type="AlphaFoldDB" id="A0A091AW21"/>
<organism evidence="4 5">
    <name type="scientific">Arenimonas oryziterrae DSM 21050 = YC6267</name>
    <dbReference type="NCBI Taxonomy" id="1121015"/>
    <lineage>
        <taxon>Bacteria</taxon>
        <taxon>Pseudomonadati</taxon>
        <taxon>Pseudomonadota</taxon>
        <taxon>Gammaproteobacteria</taxon>
        <taxon>Lysobacterales</taxon>
        <taxon>Lysobacteraceae</taxon>
        <taxon>Arenimonas</taxon>
    </lineage>
</organism>
<comment type="caution">
    <text evidence="4">The sequence shown here is derived from an EMBL/GenBank/DDBJ whole genome shotgun (WGS) entry which is preliminary data.</text>
</comment>
<dbReference type="STRING" id="1121015.GCA_000420545_00664"/>
<evidence type="ECO:0000259" key="2">
    <source>
        <dbReference type="Pfam" id="PF01551"/>
    </source>
</evidence>
<name>A0A091AW21_9GAMM</name>
<dbReference type="InterPro" id="IPR016047">
    <property type="entry name" value="M23ase_b-sheet_dom"/>
</dbReference>
<dbReference type="Pfam" id="PF01551">
    <property type="entry name" value="Peptidase_M23"/>
    <property type="match status" value="1"/>
</dbReference>
<dbReference type="eggNOG" id="COG0739">
    <property type="taxonomic scope" value="Bacteria"/>
</dbReference>
<feature type="signal peptide" evidence="1">
    <location>
        <begin position="1"/>
        <end position="21"/>
    </location>
</feature>
<evidence type="ECO:0000313" key="5">
    <source>
        <dbReference type="Proteomes" id="UP000029385"/>
    </source>
</evidence>
<dbReference type="SUPFAM" id="SSF51261">
    <property type="entry name" value="Duplicated hybrid motif"/>
    <property type="match status" value="1"/>
</dbReference>
<evidence type="ECO:0008006" key="6">
    <source>
        <dbReference type="Google" id="ProtNLM"/>
    </source>
</evidence>
<keyword evidence="5" id="KW-1185">Reference proteome</keyword>
<feature type="domain" description="DUF4124" evidence="3">
    <location>
        <begin position="13"/>
        <end position="47"/>
    </location>
</feature>
<dbReference type="PANTHER" id="PTHR21666:SF294">
    <property type="entry name" value="PEPTIDASE M23"/>
    <property type="match status" value="1"/>
</dbReference>
<dbReference type="CDD" id="cd12797">
    <property type="entry name" value="M23_peptidase"/>
    <property type="match status" value="1"/>
</dbReference>
<accession>A0A091AW21</accession>
<evidence type="ECO:0000313" key="4">
    <source>
        <dbReference type="EMBL" id="KFN43452.1"/>
    </source>
</evidence>
<sequence>MILRLLIYPLLALAIAAVALADDTVYRWVDGKGTLHYGDNAHGAARAAPARALPADSSGIADLQMVRNGEATDVYVANRLGGPIELDLSFTAAHNVQSLPSLPLRQVIAANKRVLISRIEASAPGLPSSYAVGLLAMPGDPRAMPDDRTYSLPIDENSDWELGQLFHGGFSHTDEQNLYAVDLIVPVGTPVLAARDGVVMQVMSGFNSAGLNQAQYAERANIIRILHDDGSMAVYAHLQENGALVKVGQRVTVGEQIAFSGNTGYSSGPHLHFCLQVNRGMRLVSVPFRMVGPEGFLPLPGS</sequence>
<gene>
    <name evidence="4" type="ORF">N789_09255</name>
</gene>
<proteinExistence type="predicted"/>
<dbReference type="GO" id="GO:0004222">
    <property type="term" value="F:metalloendopeptidase activity"/>
    <property type="evidence" value="ECO:0007669"/>
    <property type="project" value="TreeGrafter"/>
</dbReference>
<dbReference type="PANTHER" id="PTHR21666">
    <property type="entry name" value="PEPTIDASE-RELATED"/>
    <property type="match status" value="1"/>
</dbReference>
<dbReference type="InterPro" id="IPR011055">
    <property type="entry name" value="Dup_hybrid_motif"/>
</dbReference>
<evidence type="ECO:0000259" key="3">
    <source>
        <dbReference type="Pfam" id="PF13511"/>
    </source>
</evidence>
<dbReference type="InterPro" id="IPR050570">
    <property type="entry name" value="Cell_wall_metabolism_enzyme"/>
</dbReference>